<evidence type="ECO:0000313" key="2">
    <source>
        <dbReference type="EMBL" id="PIR90226.1"/>
    </source>
</evidence>
<feature type="domain" description="Resolvase/invertase-type recombinase catalytic" evidence="1">
    <location>
        <begin position="1"/>
        <end position="81"/>
    </location>
</feature>
<dbReference type="EMBL" id="PFAX01000030">
    <property type="protein sequence ID" value="PIR90226.1"/>
    <property type="molecule type" value="Genomic_DNA"/>
</dbReference>
<name>A0A2H0UU30_9BACT</name>
<accession>A0A2H0UU30</accession>
<dbReference type="Proteomes" id="UP000230132">
    <property type="component" value="Unassembled WGS sequence"/>
</dbReference>
<dbReference type="InterPro" id="IPR036162">
    <property type="entry name" value="Resolvase-like_N_sf"/>
</dbReference>
<organism evidence="2 3">
    <name type="scientific">bacterium (Candidatus Gribaldobacteria) CG10_big_fil_rev_8_21_14_0_10_37_21</name>
    <dbReference type="NCBI Taxonomy" id="2014275"/>
    <lineage>
        <taxon>Bacteria</taxon>
        <taxon>Candidatus Gribaldobacteria</taxon>
    </lineage>
</organism>
<gene>
    <name evidence="2" type="ORF">COU05_02870</name>
</gene>
<sequence>MFYLYARKSTEEDNRQVLSIEAQLIEFKEFAAKEKLEIVASLCEAKTAKEPGRTKFAEMLSLIEKGKADGIISWHPDRLAR</sequence>
<reference evidence="3" key="1">
    <citation type="submission" date="2017-09" db="EMBL/GenBank/DDBJ databases">
        <title>Depth-based differentiation of microbial function through sediment-hosted aquifers and enrichment of novel symbionts in the deep terrestrial subsurface.</title>
        <authorList>
            <person name="Probst A.J."/>
            <person name="Ladd B."/>
            <person name="Jarett J.K."/>
            <person name="Geller-Mcgrath D.E."/>
            <person name="Sieber C.M.K."/>
            <person name="Emerson J.B."/>
            <person name="Anantharaman K."/>
            <person name="Thomas B.C."/>
            <person name="Malmstrom R."/>
            <person name="Stieglmeier M."/>
            <person name="Klingl A."/>
            <person name="Woyke T."/>
            <person name="Ryan C.M."/>
            <person name="Banfield J.F."/>
        </authorList>
    </citation>
    <scope>NUCLEOTIDE SEQUENCE [LARGE SCALE GENOMIC DNA]</scope>
</reference>
<dbReference type="InterPro" id="IPR006119">
    <property type="entry name" value="Resolv_N"/>
</dbReference>
<dbReference type="Gene3D" id="3.40.50.1390">
    <property type="entry name" value="Resolvase, N-terminal catalytic domain"/>
    <property type="match status" value="1"/>
</dbReference>
<dbReference type="AlphaFoldDB" id="A0A2H0UU30"/>
<comment type="caution">
    <text evidence="2">The sequence shown here is derived from an EMBL/GenBank/DDBJ whole genome shotgun (WGS) entry which is preliminary data.</text>
</comment>
<evidence type="ECO:0000313" key="3">
    <source>
        <dbReference type="Proteomes" id="UP000230132"/>
    </source>
</evidence>
<protein>
    <recommendedName>
        <fullName evidence="1">Resolvase/invertase-type recombinase catalytic domain-containing protein</fullName>
    </recommendedName>
</protein>
<feature type="non-terminal residue" evidence="2">
    <location>
        <position position="81"/>
    </location>
</feature>
<dbReference type="SUPFAM" id="SSF53041">
    <property type="entry name" value="Resolvase-like"/>
    <property type="match status" value="1"/>
</dbReference>
<dbReference type="Pfam" id="PF00239">
    <property type="entry name" value="Resolvase"/>
    <property type="match status" value="1"/>
</dbReference>
<proteinExistence type="predicted"/>
<dbReference type="PROSITE" id="PS51736">
    <property type="entry name" value="RECOMBINASES_3"/>
    <property type="match status" value="1"/>
</dbReference>
<dbReference type="CDD" id="cd00338">
    <property type="entry name" value="Ser_Recombinase"/>
    <property type="match status" value="1"/>
</dbReference>
<evidence type="ECO:0000259" key="1">
    <source>
        <dbReference type="PROSITE" id="PS51736"/>
    </source>
</evidence>
<dbReference type="GO" id="GO:0003677">
    <property type="term" value="F:DNA binding"/>
    <property type="evidence" value="ECO:0007669"/>
    <property type="project" value="InterPro"/>
</dbReference>
<dbReference type="GO" id="GO:0000150">
    <property type="term" value="F:DNA strand exchange activity"/>
    <property type="evidence" value="ECO:0007669"/>
    <property type="project" value="InterPro"/>
</dbReference>